<keyword evidence="4" id="KW-0804">Transcription</keyword>
<name>A0ABN6X5Y1_9MICO</name>
<dbReference type="Pfam" id="PF03466">
    <property type="entry name" value="LysR_substrate"/>
    <property type="match status" value="1"/>
</dbReference>
<dbReference type="InterPro" id="IPR000847">
    <property type="entry name" value="LysR_HTH_N"/>
</dbReference>
<evidence type="ECO:0000313" key="6">
    <source>
        <dbReference type="EMBL" id="BDZ40124.1"/>
    </source>
</evidence>
<dbReference type="SUPFAM" id="SSF53850">
    <property type="entry name" value="Periplasmic binding protein-like II"/>
    <property type="match status" value="1"/>
</dbReference>
<dbReference type="Pfam" id="PF00126">
    <property type="entry name" value="HTH_1"/>
    <property type="match status" value="1"/>
</dbReference>
<dbReference type="Gene3D" id="1.10.10.10">
    <property type="entry name" value="Winged helix-like DNA-binding domain superfamily/Winged helix DNA-binding domain"/>
    <property type="match status" value="1"/>
</dbReference>
<organism evidence="6 7">
    <name type="scientific">Microbacterium suwonense</name>
    <dbReference type="NCBI Taxonomy" id="683047"/>
    <lineage>
        <taxon>Bacteria</taxon>
        <taxon>Bacillati</taxon>
        <taxon>Actinomycetota</taxon>
        <taxon>Actinomycetes</taxon>
        <taxon>Micrococcales</taxon>
        <taxon>Microbacteriaceae</taxon>
        <taxon>Microbacterium</taxon>
    </lineage>
</organism>
<evidence type="ECO:0000259" key="5">
    <source>
        <dbReference type="PROSITE" id="PS50931"/>
    </source>
</evidence>
<dbReference type="InterPro" id="IPR005119">
    <property type="entry name" value="LysR_subst-bd"/>
</dbReference>
<sequence length="305" mass="31987">MRGVPELDALELLCAAVRYGSISQAARTCGVTQQSASVRLRGIERQLGMELFLRTPRGVVPTAEGETVASWAADVLAGAERFRAGVETLRDEHRRELTVAASQTVAAHMIPTWLVALRERQVRSGGTPTAVRLLTGNSVEVTELVRGGAADLGFIESSTIPGGLSQTAVGVDALVLVVAPTHPWSGRDGIAMAEVADAALVAREEGSGTRQTWEDAVRTRLGRDVADPSVVLPTSAAVRLAAAEGLAPAVLSRLAVADDLRLGRLSEVPVEGAPVVRPITALWRGGVRDLTSTSRELVEVATTGA</sequence>
<evidence type="ECO:0000256" key="3">
    <source>
        <dbReference type="ARBA" id="ARBA00023125"/>
    </source>
</evidence>
<feature type="domain" description="HTH lysR-type" evidence="5">
    <location>
        <begin position="5"/>
        <end position="62"/>
    </location>
</feature>
<dbReference type="InterPro" id="IPR036388">
    <property type="entry name" value="WH-like_DNA-bd_sf"/>
</dbReference>
<dbReference type="PANTHER" id="PTHR30126">
    <property type="entry name" value="HTH-TYPE TRANSCRIPTIONAL REGULATOR"/>
    <property type="match status" value="1"/>
</dbReference>
<gene>
    <name evidence="6" type="ORF">GCM10025863_27380</name>
</gene>
<evidence type="ECO:0000256" key="1">
    <source>
        <dbReference type="ARBA" id="ARBA00009437"/>
    </source>
</evidence>
<protein>
    <submittedName>
        <fullName evidence="6">Transcriptional regulator</fullName>
    </submittedName>
</protein>
<evidence type="ECO:0000313" key="7">
    <source>
        <dbReference type="Proteomes" id="UP001321543"/>
    </source>
</evidence>
<dbReference type="Proteomes" id="UP001321543">
    <property type="component" value="Chromosome"/>
</dbReference>
<dbReference type="InterPro" id="IPR036390">
    <property type="entry name" value="WH_DNA-bd_sf"/>
</dbReference>
<dbReference type="Gene3D" id="3.40.190.10">
    <property type="entry name" value="Periplasmic binding protein-like II"/>
    <property type="match status" value="2"/>
</dbReference>
<dbReference type="EMBL" id="AP027728">
    <property type="protein sequence ID" value="BDZ40124.1"/>
    <property type="molecule type" value="Genomic_DNA"/>
</dbReference>
<keyword evidence="7" id="KW-1185">Reference proteome</keyword>
<dbReference type="SUPFAM" id="SSF46785">
    <property type="entry name" value="Winged helix' DNA-binding domain"/>
    <property type="match status" value="1"/>
</dbReference>
<dbReference type="PROSITE" id="PS50931">
    <property type="entry name" value="HTH_LYSR"/>
    <property type="match status" value="1"/>
</dbReference>
<reference evidence="7" key="1">
    <citation type="journal article" date="2019" name="Int. J. Syst. Evol. Microbiol.">
        <title>The Global Catalogue of Microorganisms (GCM) 10K type strain sequencing project: providing services to taxonomists for standard genome sequencing and annotation.</title>
        <authorList>
            <consortium name="The Broad Institute Genomics Platform"/>
            <consortium name="The Broad Institute Genome Sequencing Center for Infectious Disease"/>
            <person name="Wu L."/>
            <person name="Ma J."/>
        </authorList>
    </citation>
    <scope>NUCLEOTIDE SEQUENCE [LARGE SCALE GENOMIC DNA]</scope>
    <source>
        <strain evidence="7">NBRC 106310</strain>
    </source>
</reference>
<accession>A0ABN6X5Y1</accession>
<evidence type="ECO:0000256" key="4">
    <source>
        <dbReference type="ARBA" id="ARBA00023163"/>
    </source>
</evidence>
<evidence type="ECO:0000256" key="2">
    <source>
        <dbReference type="ARBA" id="ARBA00023015"/>
    </source>
</evidence>
<dbReference type="RefSeq" id="WP_286300631.1">
    <property type="nucleotide sequence ID" value="NZ_AP027728.1"/>
</dbReference>
<keyword evidence="3" id="KW-0238">DNA-binding</keyword>
<dbReference type="PANTHER" id="PTHR30126:SF39">
    <property type="entry name" value="HTH-TYPE TRANSCRIPTIONAL REGULATOR CYSL"/>
    <property type="match status" value="1"/>
</dbReference>
<keyword evidence="2" id="KW-0805">Transcription regulation</keyword>
<proteinExistence type="inferred from homology"/>
<comment type="similarity">
    <text evidence="1">Belongs to the LysR transcriptional regulatory family.</text>
</comment>